<name>A0ABT1AIR3_9RALS</name>
<feature type="transmembrane region" description="Helical" evidence="1">
    <location>
        <begin position="45"/>
        <end position="68"/>
    </location>
</feature>
<accession>A0ABT1AIR3</accession>
<evidence type="ECO:0008006" key="4">
    <source>
        <dbReference type="Google" id="ProtNLM"/>
    </source>
</evidence>
<keyword evidence="1" id="KW-0812">Transmembrane</keyword>
<sequence>MMKKEIVYLHPAHTARALMLVYLCFSLPIVGLFFFTGFVRTGELPAIAILSGLILNALIGFGALWLACHAYNWVAARFGGIEIALRDVPEESEA</sequence>
<dbReference type="EMBL" id="JAMXHT010000003">
    <property type="protein sequence ID" value="MCO5398184.1"/>
    <property type="molecule type" value="Genomic_DNA"/>
</dbReference>
<dbReference type="Proteomes" id="UP001162811">
    <property type="component" value="Unassembled WGS sequence"/>
</dbReference>
<evidence type="ECO:0000313" key="2">
    <source>
        <dbReference type="EMBL" id="MCO5398184.1"/>
    </source>
</evidence>
<keyword evidence="1" id="KW-0472">Membrane</keyword>
<organism evidence="2 3">
    <name type="scientific">Ralstonia soli</name>
    <dbReference type="NCBI Taxonomy" id="2953896"/>
    <lineage>
        <taxon>Bacteria</taxon>
        <taxon>Pseudomonadati</taxon>
        <taxon>Pseudomonadota</taxon>
        <taxon>Betaproteobacteria</taxon>
        <taxon>Burkholderiales</taxon>
        <taxon>Burkholderiaceae</taxon>
        <taxon>Ralstonia</taxon>
    </lineage>
</organism>
<gene>
    <name evidence="2" type="ORF">NG900_08245</name>
</gene>
<comment type="caution">
    <text evidence="2">The sequence shown here is derived from an EMBL/GenBank/DDBJ whole genome shotgun (WGS) entry which is preliminary data.</text>
</comment>
<reference evidence="2" key="1">
    <citation type="submission" date="2022-06" db="EMBL/GenBank/DDBJ databases">
        <authorList>
            <person name="Lu C.-H."/>
        </authorList>
    </citation>
    <scope>NUCLEOTIDE SEQUENCE</scope>
    <source>
        <strain evidence="2">21MJYT02-11</strain>
    </source>
</reference>
<feature type="transmembrane region" description="Helical" evidence="1">
    <location>
        <begin position="20"/>
        <end position="39"/>
    </location>
</feature>
<proteinExistence type="predicted"/>
<keyword evidence="1" id="KW-1133">Transmembrane helix</keyword>
<evidence type="ECO:0000313" key="3">
    <source>
        <dbReference type="Proteomes" id="UP001162811"/>
    </source>
</evidence>
<dbReference type="RefSeq" id="WP_252679022.1">
    <property type="nucleotide sequence ID" value="NZ_JAMXHT010000003.1"/>
</dbReference>
<evidence type="ECO:0000256" key="1">
    <source>
        <dbReference type="SAM" id="Phobius"/>
    </source>
</evidence>
<reference evidence="2" key="2">
    <citation type="journal article" date="2023" name="Front. Microbiol.">
        <title>Ralstonia chuxiongensis sp. nov., Ralstonia mojiangensis sp. nov., and Ralstonia soli sp. nov., isolated from tobacco fields, are three novel species in the family Burkholderiaceae.</title>
        <authorList>
            <person name="Lu C.H."/>
            <person name="Zhang Y.Y."/>
            <person name="Jiang N."/>
            <person name="Chen W."/>
            <person name="Shao X."/>
            <person name="Zhao Z.M."/>
            <person name="Lu W.L."/>
            <person name="Hu X."/>
            <person name="Xi Y.X."/>
            <person name="Zou S.Y."/>
            <person name="Wei Q.J."/>
            <person name="Lin Z.L."/>
            <person name="Gong L."/>
            <person name="Gai X.T."/>
            <person name="Zhang L.Q."/>
            <person name="Li J.Y."/>
            <person name="Jin Y."/>
            <person name="Xia Z.Y."/>
        </authorList>
    </citation>
    <scope>NUCLEOTIDE SEQUENCE</scope>
    <source>
        <strain evidence="2">21MJYT02-11</strain>
    </source>
</reference>
<keyword evidence="3" id="KW-1185">Reference proteome</keyword>
<protein>
    <recommendedName>
        <fullName evidence="4">Transmembrane protein</fullName>
    </recommendedName>
</protein>